<keyword evidence="1" id="KW-1133">Transmembrane helix</keyword>
<evidence type="ECO:0000313" key="2">
    <source>
        <dbReference type="EMBL" id="MBB3066704.1"/>
    </source>
</evidence>
<keyword evidence="3" id="KW-1185">Reference proteome</keyword>
<reference evidence="2 3" key="1">
    <citation type="submission" date="2020-08" db="EMBL/GenBank/DDBJ databases">
        <title>Genomic Encyclopedia of Type Strains, Phase III (KMG-III): the genomes of soil and plant-associated and newly described type strains.</title>
        <authorList>
            <person name="Whitman W."/>
        </authorList>
    </citation>
    <scope>NUCLEOTIDE SEQUENCE [LARGE SCALE GENOMIC DNA]</scope>
    <source>
        <strain evidence="2 3">CECT 8803</strain>
    </source>
</reference>
<feature type="transmembrane region" description="Helical" evidence="1">
    <location>
        <begin position="59"/>
        <end position="79"/>
    </location>
</feature>
<gene>
    <name evidence="2" type="ORF">FHR98_003014</name>
</gene>
<keyword evidence="1" id="KW-0472">Membrane</keyword>
<dbReference type="Proteomes" id="UP000581135">
    <property type="component" value="Unassembled WGS sequence"/>
</dbReference>
<evidence type="ECO:0000313" key="3">
    <source>
        <dbReference type="Proteomes" id="UP000581135"/>
    </source>
</evidence>
<comment type="caution">
    <text evidence="2">The sequence shown here is derived from an EMBL/GenBank/DDBJ whole genome shotgun (WGS) entry which is preliminary data.</text>
</comment>
<accession>A0A839SYK9</accession>
<sequence>MTDDANGNTTQVSPFTAGLRCRCPRCGKGPLYQGFLSLRDRCSLCGLDYRGADSGDGPAIFLIFILGFSVVPIVIAVEVLYQPAIWVHAIIGAALVLGGALLLLRPLKAFTIAIQFRNKASDSGTQSYD</sequence>
<organism evidence="2 3">
    <name type="scientific">Limibacillus halophilus</name>
    <dbReference type="NCBI Taxonomy" id="1579333"/>
    <lineage>
        <taxon>Bacteria</taxon>
        <taxon>Pseudomonadati</taxon>
        <taxon>Pseudomonadota</taxon>
        <taxon>Alphaproteobacteria</taxon>
        <taxon>Rhodospirillales</taxon>
        <taxon>Rhodovibrionaceae</taxon>
        <taxon>Limibacillus</taxon>
    </lineage>
</organism>
<dbReference type="InterPro" id="IPR009325">
    <property type="entry name" value="DUF983"/>
</dbReference>
<feature type="transmembrane region" description="Helical" evidence="1">
    <location>
        <begin position="85"/>
        <end position="104"/>
    </location>
</feature>
<dbReference type="Pfam" id="PF06170">
    <property type="entry name" value="DUF983"/>
    <property type="match status" value="1"/>
</dbReference>
<keyword evidence="1" id="KW-0812">Transmembrane</keyword>
<proteinExistence type="predicted"/>
<protein>
    <submittedName>
        <fullName evidence="2">Uncharacterized protein (DUF983 family)</fullName>
    </submittedName>
</protein>
<dbReference type="EMBL" id="JACHXA010000010">
    <property type="protein sequence ID" value="MBB3066704.1"/>
    <property type="molecule type" value="Genomic_DNA"/>
</dbReference>
<name>A0A839SYK9_9PROT</name>
<dbReference type="RefSeq" id="WP_183417533.1">
    <property type="nucleotide sequence ID" value="NZ_JACHXA010000010.1"/>
</dbReference>
<evidence type="ECO:0000256" key="1">
    <source>
        <dbReference type="SAM" id="Phobius"/>
    </source>
</evidence>
<dbReference type="AlphaFoldDB" id="A0A839SYK9"/>